<evidence type="ECO:0000259" key="1">
    <source>
        <dbReference type="Pfam" id="PF25794"/>
    </source>
</evidence>
<feature type="domain" description="Sacsin/Nov" evidence="1">
    <location>
        <begin position="53"/>
        <end position="162"/>
    </location>
</feature>
<dbReference type="NCBIfam" id="NF047352">
    <property type="entry name" value="P_loop_sacsin"/>
    <property type="match status" value="1"/>
</dbReference>
<dbReference type="PANTHER" id="PTHR32387">
    <property type="entry name" value="WU:FJ29H11"/>
    <property type="match status" value="1"/>
</dbReference>
<dbReference type="EMBL" id="KN832883">
    <property type="protein sequence ID" value="KIM96808.1"/>
    <property type="molecule type" value="Genomic_DNA"/>
</dbReference>
<name>A0A0C3CCY4_OIDMZ</name>
<evidence type="ECO:0000313" key="2">
    <source>
        <dbReference type="EMBL" id="KIM96808.1"/>
    </source>
</evidence>
<dbReference type="SUPFAM" id="SSF55874">
    <property type="entry name" value="ATPase domain of HSP90 chaperone/DNA topoisomerase II/histidine kinase"/>
    <property type="match status" value="1"/>
</dbReference>
<protein>
    <recommendedName>
        <fullName evidence="1">Sacsin/Nov domain-containing protein</fullName>
    </recommendedName>
</protein>
<dbReference type="Pfam" id="PF25794">
    <property type="entry name" value="SACS"/>
    <property type="match status" value="1"/>
</dbReference>
<accession>A0A0C3CCY4</accession>
<evidence type="ECO:0000313" key="3">
    <source>
        <dbReference type="Proteomes" id="UP000054321"/>
    </source>
</evidence>
<keyword evidence="3" id="KW-1185">Reference proteome</keyword>
<dbReference type="OrthoDB" id="1262810at2759"/>
<gene>
    <name evidence="2" type="ORF">OIDMADRAFT_182946</name>
</gene>
<dbReference type="PANTHER" id="PTHR32387:SF0">
    <property type="entry name" value="PROTEIN NO VEIN"/>
    <property type="match status" value="1"/>
</dbReference>
<dbReference type="InParanoid" id="A0A0C3CCY4"/>
<organism evidence="2 3">
    <name type="scientific">Oidiodendron maius (strain Zn)</name>
    <dbReference type="NCBI Taxonomy" id="913774"/>
    <lineage>
        <taxon>Eukaryota</taxon>
        <taxon>Fungi</taxon>
        <taxon>Dikarya</taxon>
        <taxon>Ascomycota</taxon>
        <taxon>Pezizomycotina</taxon>
        <taxon>Leotiomycetes</taxon>
        <taxon>Leotiomycetes incertae sedis</taxon>
        <taxon>Myxotrichaceae</taxon>
        <taxon>Oidiodendron</taxon>
    </lineage>
</organism>
<dbReference type="HOGENOM" id="CLU_000570_4_1_1"/>
<reference evidence="2 3" key="1">
    <citation type="submission" date="2014-04" db="EMBL/GenBank/DDBJ databases">
        <authorList>
            <consortium name="DOE Joint Genome Institute"/>
            <person name="Kuo A."/>
            <person name="Martino E."/>
            <person name="Perotto S."/>
            <person name="Kohler A."/>
            <person name="Nagy L.G."/>
            <person name="Floudas D."/>
            <person name="Copeland A."/>
            <person name="Barry K.W."/>
            <person name="Cichocki N."/>
            <person name="Veneault-Fourrey C."/>
            <person name="LaButti K."/>
            <person name="Lindquist E.A."/>
            <person name="Lipzen A."/>
            <person name="Lundell T."/>
            <person name="Morin E."/>
            <person name="Murat C."/>
            <person name="Sun H."/>
            <person name="Tunlid A."/>
            <person name="Henrissat B."/>
            <person name="Grigoriev I.V."/>
            <person name="Hibbett D.S."/>
            <person name="Martin F."/>
            <person name="Nordberg H.P."/>
            <person name="Cantor M.N."/>
            <person name="Hua S.X."/>
        </authorList>
    </citation>
    <scope>NUCLEOTIDE SEQUENCE [LARGE SCALE GENOMIC DNA]</scope>
    <source>
        <strain evidence="2 3">Zn</strain>
    </source>
</reference>
<dbReference type="Gene3D" id="3.30.565.10">
    <property type="entry name" value="Histidine kinase-like ATPase, C-terminal domain"/>
    <property type="match status" value="1"/>
</dbReference>
<dbReference type="InterPro" id="IPR052957">
    <property type="entry name" value="Auxin_embryo_med"/>
</dbReference>
<sequence>MDAMETCQLKAAGSPLTPEKHIRKLYTDRYASKGSLNDQDFERSLDLLTKELYEKPTHFVLELIQNADDNHYAPGTCPCLDFTLQRRKGQGFGGYLWVTCNEVGFTKDNVESICRIRCSTKQRADRERGYIGEKGIGFKAVFKIADVIWISSGGYLFKLDSREHLGMVTPVWESSLPSEPPINARTTFCLHIPSEKDYETILEHLGALKPTLLLFLRQLKMIRVNIEDASRPHKVVLSLASSPLRSSRESLVVLNSNESIFRFHAIQYTLCMPGAKKREGIHTSVIILAFPLTAQGKLDNRRTQDVFSFLPVGNFGFPFLIQADFLLTTDRSSIDWSHEWNQKLDPQLRKHSRAQLISSMNRKTFVTNGHAYFQRRTIENSFETPVDLTYIPREYQDHDGSPLIPHGGPYLSSEYNFSDLKPLDVKSMDAKYFLKSLKSFISEERANFQKKPDAWHTTLAKILIEKFDESQIRDLEIIPLANTKWVAKDSSGDLFFPYGADGISIPAGIEVAVLDQHSCRCPTRTRLFEKLKVQVLDKSRVCELIIKKHREWRRSEVQKNCSVEMIVSKKGIVSSAKCVRCLYSIRRTYKVTRIEYTELSPNTWTAQ</sequence>
<dbReference type="AlphaFoldDB" id="A0A0C3CCY4"/>
<dbReference type="STRING" id="913774.A0A0C3CCY4"/>
<reference evidence="3" key="2">
    <citation type="submission" date="2015-01" db="EMBL/GenBank/DDBJ databases">
        <title>Evolutionary Origins and Diversification of the Mycorrhizal Mutualists.</title>
        <authorList>
            <consortium name="DOE Joint Genome Institute"/>
            <consortium name="Mycorrhizal Genomics Consortium"/>
            <person name="Kohler A."/>
            <person name="Kuo A."/>
            <person name="Nagy L.G."/>
            <person name="Floudas D."/>
            <person name="Copeland A."/>
            <person name="Barry K.W."/>
            <person name="Cichocki N."/>
            <person name="Veneault-Fourrey C."/>
            <person name="LaButti K."/>
            <person name="Lindquist E.A."/>
            <person name="Lipzen A."/>
            <person name="Lundell T."/>
            <person name="Morin E."/>
            <person name="Murat C."/>
            <person name="Riley R."/>
            <person name="Ohm R."/>
            <person name="Sun H."/>
            <person name="Tunlid A."/>
            <person name="Henrissat B."/>
            <person name="Grigoriev I.V."/>
            <person name="Hibbett D.S."/>
            <person name="Martin F."/>
        </authorList>
    </citation>
    <scope>NUCLEOTIDE SEQUENCE [LARGE SCALE GENOMIC DNA]</scope>
    <source>
        <strain evidence="3">Zn</strain>
    </source>
</reference>
<dbReference type="InterPro" id="IPR058210">
    <property type="entry name" value="SACS/Nov_dom"/>
</dbReference>
<dbReference type="Proteomes" id="UP000054321">
    <property type="component" value="Unassembled WGS sequence"/>
</dbReference>
<dbReference type="InterPro" id="IPR036890">
    <property type="entry name" value="HATPase_C_sf"/>
</dbReference>
<proteinExistence type="predicted"/>